<evidence type="ECO:0000259" key="1">
    <source>
        <dbReference type="Pfam" id="PF17032"/>
    </source>
</evidence>
<dbReference type="PANTHER" id="PTHR28139:SF1">
    <property type="entry name" value="UPF0768 PROTEIN YBL029C-A"/>
    <property type="match status" value="1"/>
</dbReference>
<comment type="caution">
    <text evidence="2">The sequence shown here is derived from an EMBL/GenBank/DDBJ whole genome shotgun (WGS) entry which is preliminary data.</text>
</comment>
<reference evidence="2 3" key="1">
    <citation type="submission" date="2024-09" db="EMBL/GenBank/DDBJ databases">
        <authorList>
            <person name="Sun Q."/>
            <person name="Mori K."/>
        </authorList>
    </citation>
    <scope>NUCLEOTIDE SEQUENCE [LARGE SCALE GENOMIC DNA]</scope>
    <source>
        <strain evidence="2 3">TBRC 2205</strain>
    </source>
</reference>
<organism evidence="2 3">
    <name type="scientific">Plantactinospora siamensis</name>
    <dbReference type="NCBI Taxonomy" id="555372"/>
    <lineage>
        <taxon>Bacteria</taxon>
        <taxon>Bacillati</taxon>
        <taxon>Actinomycetota</taxon>
        <taxon>Actinomycetes</taxon>
        <taxon>Micromonosporales</taxon>
        <taxon>Micromonosporaceae</taxon>
        <taxon>Plantactinospora</taxon>
    </lineage>
</organism>
<dbReference type="EMBL" id="JBHLUE010000004">
    <property type="protein sequence ID" value="MFC0563548.1"/>
    <property type="molecule type" value="Genomic_DNA"/>
</dbReference>
<accession>A0ABV6NS07</accession>
<protein>
    <submittedName>
        <fullName evidence="2">Zinc-ribbon domain-containing protein</fullName>
    </submittedName>
</protein>
<dbReference type="InterPro" id="IPR031493">
    <property type="entry name" value="Zinc_ribbon_15"/>
</dbReference>
<dbReference type="Pfam" id="PF17032">
    <property type="entry name" value="Zn_ribbon_15"/>
    <property type="match status" value="1"/>
</dbReference>
<dbReference type="RefSeq" id="WP_377336224.1">
    <property type="nucleotide sequence ID" value="NZ_JBHLUE010000004.1"/>
</dbReference>
<gene>
    <name evidence="2" type="ORF">ACFFHU_05120</name>
</gene>
<evidence type="ECO:0000313" key="3">
    <source>
        <dbReference type="Proteomes" id="UP001589894"/>
    </source>
</evidence>
<evidence type="ECO:0000313" key="2">
    <source>
        <dbReference type="EMBL" id="MFC0563548.1"/>
    </source>
</evidence>
<proteinExistence type="predicted"/>
<sequence length="77" mass="8726">MFLLFGLSTKVSRLGVVPATCPHCGQHAAQVINRRATRFTLFFIPLIPIRTRYDRQCTFCGARYEISRAEAERLPVG</sequence>
<dbReference type="PANTHER" id="PTHR28139">
    <property type="entry name" value="UPF0768 PROTEIN YBL029C-A"/>
    <property type="match status" value="1"/>
</dbReference>
<feature type="domain" description="Zinc-ribbon 15" evidence="1">
    <location>
        <begin position="20"/>
        <end position="68"/>
    </location>
</feature>
<dbReference type="Proteomes" id="UP001589894">
    <property type="component" value="Unassembled WGS sequence"/>
</dbReference>
<name>A0ABV6NS07_9ACTN</name>
<keyword evidence="3" id="KW-1185">Reference proteome</keyword>